<comment type="caution">
    <text evidence="7">The sequence shown here is derived from an EMBL/GenBank/DDBJ whole genome shotgun (WGS) entry which is preliminary data.</text>
</comment>
<dbReference type="Proteomes" id="UP000007652">
    <property type="component" value="Unassembled WGS sequence"/>
</dbReference>
<dbReference type="OrthoDB" id="9790810at2"/>
<dbReference type="InterPro" id="IPR005526">
    <property type="entry name" value="Septum_form_inhib_MinC_C"/>
</dbReference>
<dbReference type="SUPFAM" id="SSF63848">
    <property type="entry name" value="Cell-division inhibitor MinC, C-terminal domain"/>
    <property type="match status" value="1"/>
</dbReference>
<dbReference type="AlphaFoldDB" id="G0V425"/>
<keyword evidence="8" id="KW-1185">Reference proteome</keyword>
<proteinExistence type="inferred from homology"/>
<dbReference type="GO" id="GO:0000902">
    <property type="term" value="P:cell morphogenesis"/>
    <property type="evidence" value="ECO:0007669"/>
    <property type="project" value="InterPro"/>
</dbReference>
<dbReference type="EMBL" id="CAKP01000007">
    <property type="protein sequence ID" value="CCC57865.1"/>
    <property type="molecule type" value="Genomic_DNA"/>
</dbReference>
<evidence type="ECO:0000256" key="1">
    <source>
        <dbReference type="ARBA" id="ARBA00022618"/>
    </source>
</evidence>
<comment type="subunit">
    <text evidence="4 5">Interacts with MinD and FtsZ.</text>
</comment>
<dbReference type="GO" id="GO:0000917">
    <property type="term" value="P:division septum assembly"/>
    <property type="evidence" value="ECO:0007669"/>
    <property type="project" value="UniProtKB-KW"/>
</dbReference>
<protein>
    <recommendedName>
        <fullName evidence="5">Probable septum site-determining protein MinC</fullName>
    </recommendedName>
</protein>
<dbReference type="PANTHER" id="PTHR34108:SF1">
    <property type="entry name" value="SEPTUM SITE-DETERMINING PROTEIN MINC"/>
    <property type="match status" value="1"/>
</dbReference>
<evidence type="ECO:0000313" key="8">
    <source>
        <dbReference type="Proteomes" id="UP000007652"/>
    </source>
</evidence>
<dbReference type="InterPro" id="IPR016098">
    <property type="entry name" value="CAP/MinC_C"/>
</dbReference>
<feature type="domain" description="Septum formation inhibitor MinC C-terminal" evidence="6">
    <location>
        <begin position="96"/>
        <end position="195"/>
    </location>
</feature>
<evidence type="ECO:0000313" key="7">
    <source>
        <dbReference type="EMBL" id="CCC57865.1"/>
    </source>
</evidence>
<dbReference type="eggNOG" id="COG0850">
    <property type="taxonomic scope" value="Bacteria"/>
</dbReference>
<evidence type="ECO:0000256" key="3">
    <source>
        <dbReference type="ARBA" id="ARBA00023306"/>
    </source>
</evidence>
<dbReference type="GO" id="GO:1901891">
    <property type="term" value="P:regulation of cell septum assembly"/>
    <property type="evidence" value="ECO:0007669"/>
    <property type="project" value="InterPro"/>
</dbReference>
<gene>
    <name evidence="5" type="primary">minC</name>
    <name evidence="7" type="ORF">CAAU_0216</name>
</gene>
<keyword evidence="3 5" id="KW-0131">Cell cycle</keyword>
<keyword evidence="2 5" id="KW-0717">Septation</keyword>
<organism evidence="7 8">
    <name type="scientific">Caloramator australicus RC3</name>
    <dbReference type="NCBI Taxonomy" id="857293"/>
    <lineage>
        <taxon>Bacteria</taxon>
        <taxon>Bacillati</taxon>
        <taxon>Bacillota</taxon>
        <taxon>Clostridia</taxon>
        <taxon>Eubacteriales</taxon>
        <taxon>Clostridiaceae</taxon>
        <taxon>Caloramator</taxon>
    </lineage>
</organism>
<evidence type="ECO:0000256" key="2">
    <source>
        <dbReference type="ARBA" id="ARBA00023210"/>
    </source>
</evidence>
<evidence type="ECO:0000256" key="5">
    <source>
        <dbReference type="HAMAP-Rule" id="MF_00267"/>
    </source>
</evidence>
<dbReference type="InterPro" id="IPR013033">
    <property type="entry name" value="MinC"/>
</dbReference>
<evidence type="ECO:0000259" key="6">
    <source>
        <dbReference type="Pfam" id="PF03775"/>
    </source>
</evidence>
<dbReference type="STRING" id="857293.CAAU_0216"/>
<name>G0V425_9CLOT</name>
<evidence type="ECO:0000256" key="4">
    <source>
        <dbReference type="ARBA" id="ARBA00046874"/>
    </source>
</evidence>
<comment type="similarity">
    <text evidence="5">Belongs to the MinC family.</text>
</comment>
<keyword evidence="1 5" id="KW-0132">Cell division</keyword>
<dbReference type="RefSeq" id="WP_008907588.1">
    <property type="nucleotide sequence ID" value="NZ_CAKP01000007.1"/>
</dbReference>
<dbReference type="Gene3D" id="2.160.20.70">
    <property type="match status" value="1"/>
</dbReference>
<comment type="function">
    <text evidence="5">Cell division inhibitor that blocks the formation of polar Z ring septums. Rapidly oscillates between the poles of the cell to destabilize FtsZ filaments that have formed before they mature into polar Z rings. Prevents FtsZ polymerization.</text>
</comment>
<sequence>MGSVVFKGNRNGIVVYVLGKEPNEIKKDIFEKLCQGKDFFYGSRMYLKSDYELSEELLHSLKDDLLKEFNINLIFEDKKTNTPKKGQDLNEAITKIYKRTIRSGQRIFYDGNIVIIGDVNSGAEVVATGNIIVLGVVRGIVHAGADGNYKAFIAAYELQPEQIRIADVISRSPDDKMNKPKIPEVAKIKGKFISIEPYLPNKLI</sequence>
<dbReference type="NCBIfam" id="TIGR01222">
    <property type="entry name" value="minC"/>
    <property type="match status" value="1"/>
</dbReference>
<dbReference type="Pfam" id="PF03775">
    <property type="entry name" value="MinC_C"/>
    <property type="match status" value="1"/>
</dbReference>
<dbReference type="PANTHER" id="PTHR34108">
    <property type="entry name" value="SEPTUM SITE-DETERMINING PROTEIN MINC"/>
    <property type="match status" value="1"/>
</dbReference>
<reference evidence="7 8" key="1">
    <citation type="journal article" date="2011" name="J. Bacteriol.">
        <title>Draft genome sequence of Caloramator australicus strain RC3T, a thermoanaerobe from the Great Artesian Basin of Australia.</title>
        <authorList>
            <person name="Ogg C.D."/>
            <person name="Patel B.K.C."/>
        </authorList>
    </citation>
    <scope>NUCLEOTIDE SEQUENCE [LARGE SCALE GENOMIC DNA]</scope>
    <source>
        <strain evidence="7 8">RC3</strain>
    </source>
</reference>
<dbReference type="InterPro" id="IPR036145">
    <property type="entry name" value="MinC_C_sf"/>
</dbReference>
<dbReference type="HAMAP" id="MF_00267">
    <property type="entry name" value="MinC"/>
    <property type="match status" value="1"/>
</dbReference>
<accession>G0V425</accession>